<evidence type="ECO:0000313" key="1">
    <source>
        <dbReference type="EMBL" id="RMI38071.1"/>
    </source>
</evidence>
<organism evidence="1 2">
    <name type="scientific">Actinomadura harenae</name>
    <dbReference type="NCBI Taxonomy" id="2483351"/>
    <lineage>
        <taxon>Bacteria</taxon>
        <taxon>Bacillati</taxon>
        <taxon>Actinomycetota</taxon>
        <taxon>Actinomycetes</taxon>
        <taxon>Streptosporangiales</taxon>
        <taxon>Thermomonosporaceae</taxon>
        <taxon>Actinomadura</taxon>
    </lineage>
</organism>
<reference evidence="1 2" key="1">
    <citation type="submission" date="2018-10" db="EMBL/GenBank/DDBJ databases">
        <title>Isolation from soil.</title>
        <authorList>
            <person name="Hu J."/>
        </authorList>
    </citation>
    <scope>NUCLEOTIDE SEQUENCE [LARGE SCALE GENOMIC DNA]</scope>
    <source>
        <strain evidence="1 2">NEAU-Ht49</strain>
    </source>
</reference>
<comment type="caution">
    <text evidence="1">The sequence shown here is derived from an EMBL/GenBank/DDBJ whole genome shotgun (WGS) entry which is preliminary data.</text>
</comment>
<keyword evidence="2" id="KW-1185">Reference proteome</keyword>
<evidence type="ECO:0000313" key="2">
    <source>
        <dbReference type="Proteomes" id="UP000282674"/>
    </source>
</evidence>
<dbReference type="EMBL" id="RFFG01000093">
    <property type="protein sequence ID" value="RMI38071.1"/>
    <property type="molecule type" value="Genomic_DNA"/>
</dbReference>
<gene>
    <name evidence="1" type="ORF">EBO15_34145</name>
</gene>
<dbReference type="AlphaFoldDB" id="A0A3M2LL02"/>
<proteinExistence type="predicted"/>
<dbReference type="RefSeq" id="WP_122198603.1">
    <property type="nucleotide sequence ID" value="NZ_JBHSKC010000030.1"/>
</dbReference>
<name>A0A3M2LL02_9ACTN</name>
<sequence length="145" mass="16568">MALDETTEALFRAADTSILLALLPLLQSQIEQTSTEMRRTGGQRKDFADADAEITEMYSEALASLHVKLGDDPDANKALRDLRDKVNDSLGRLREGDGKFARQFEALLGYLADLKQRELWVLIELKRRGYLPWLPWEGRLYREDA</sequence>
<dbReference type="Proteomes" id="UP000282674">
    <property type="component" value="Unassembled WGS sequence"/>
</dbReference>
<accession>A0A3M2LL02</accession>
<protein>
    <submittedName>
        <fullName evidence="1">Uncharacterized protein</fullName>
    </submittedName>
</protein>